<evidence type="ECO:0000313" key="5">
    <source>
        <dbReference type="Proteomes" id="UP001153076"/>
    </source>
</evidence>
<keyword evidence="5" id="KW-1185">Reference proteome</keyword>
<dbReference type="GO" id="GO:0008146">
    <property type="term" value="F:sulfotransferase activity"/>
    <property type="evidence" value="ECO:0007669"/>
    <property type="project" value="InterPro"/>
</dbReference>
<reference evidence="4" key="1">
    <citation type="submission" date="2022-04" db="EMBL/GenBank/DDBJ databases">
        <title>Carnegiea gigantea Genome sequencing and assembly v2.</title>
        <authorList>
            <person name="Copetti D."/>
            <person name="Sanderson M.J."/>
            <person name="Burquez A."/>
            <person name="Wojciechowski M.F."/>
        </authorList>
    </citation>
    <scope>NUCLEOTIDE SEQUENCE</scope>
    <source>
        <strain evidence="4">SGP5-SGP5p</strain>
        <tissue evidence="4">Aerial part</tissue>
    </source>
</reference>
<dbReference type="SUPFAM" id="SSF52540">
    <property type="entry name" value="P-loop containing nucleoside triphosphate hydrolases"/>
    <property type="match status" value="2"/>
</dbReference>
<comment type="caution">
    <text evidence="4">The sequence shown here is derived from an EMBL/GenBank/DDBJ whole genome shotgun (WGS) entry which is preliminary data.</text>
</comment>
<keyword evidence="2" id="KW-0808">Transferase</keyword>
<name>A0A9Q1KYF8_9CARY</name>
<feature type="domain" description="Sulfotransferase" evidence="3">
    <location>
        <begin position="353"/>
        <end position="620"/>
    </location>
</feature>
<dbReference type="Pfam" id="PF00685">
    <property type="entry name" value="Sulfotransfer_1"/>
    <property type="match status" value="2"/>
</dbReference>
<evidence type="ECO:0000313" key="4">
    <source>
        <dbReference type="EMBL" id="KAJ8451173.1"/>
    </source>
</evidence>
<feature type="domain" description="Sulfotransferase" evidence="3">
    <location>
        <begin position="61"/>
        <end position="301"/>
    </location>
</feature>
<comment type="similarity">
    <text evidence="1">Belongs to the sulfotransferase 1 family.</text>
</comment>
<dbReference type="InterPro" id="IPR027417">
    <property type="entry name" value="P-loop_NTPase"/>
</dbReference>
<dbReference type="EMBL" id="JAKOGI010000010">
    <property type="protein sequence ID" value="KAJ8451173.1"/>
    <property type="molecule type" value="Genomic_DNA"/>
</dbReference>
<proteinExistence type="inferred from homology"/>
<dbReference type="Gene3D" id="3.40.50.300">
    <property type="entry name" value="P-loop containing nucleotide triphosphate hydrolases"/>
    <property type="match status" value="2"/>
</dbReference>
<evidence type="ECO:0000259" key="3">
    <source>
        <dbReference type="Pfam" id="PF00685"/>
    </source>
</evidence>
<protein>
    <recommendedName>
        <fullName evidence="3">Sulfotransferase domain-containing protein</fullName>
    </recommendedName>
</protein>
<sequence length="625" mass="71268">MENSDEVQSQLDGFILSLPKEPYGSTSDESLYQYEGFWYYKSDLQGAIISQKTLVSVEPCDVVLATFPKSGTTWFKALIFTIMNRNQHNPCSSTSSCSNSHPLHFASPHDCASRWLEHYAYKNPTNPVPDHVPILSTHMPYHSLPVSIKSSCCPIVYVCRNTKDNFVSLWHFTNKMRSNKLPPISLGEAFELFCRGVSPFGPFWDHLLGYWKASLESPNKILFLKYEDMKREPGVCVKKLAEFIGYPFSHEEETQGVVQHIVEFCSFENLSNFEVNKMETTKSIAPTLTVSNNMFFRKGQSQLDGFILSLPKEPYGSTSDESLYQYEGFWYYKSDLQGAIISQKTLVSVEPCDVVLATFPKSGTTWFKALIFTIMNRNQHNPCSSTSSCSNSHPLHFASPHDCASRWLEHYAYKNPTNPVPDHVPILSTHMPYHSLPVSIKSSCCPIVYVCRNTKDNFVSLWHFTNKMRSNKLPPISLGEAFELFCRGVSPFGPFWDHLLGYWKASLESPNKILFLKYEDMKREPGVCVKKLAEFIGYPFSHEEETQGVVQHIVEFCSFENLSNFEVNKMETTKSIAPTLTVSNNMFFRKGQVGDYKNFLTKEMIGILDAITEDKFKDSGLNFYT</sequence>
<organism evidence="4 5">
    <name type="scientific">Carnegiea gigantea</name>
    <dbReference type="NCBI Taxonomy" id="171969"/>
    <lineage>
        <taxon>Eukaryota</taxon>
        <taxon>Viridiplantae</taxon>
        <taxon>Streptophyta</taxon>
        <taxon>Embryophyta</taxon>
        <taxon>Tracheophyta</taxon>
        <taxon>Spermatophyta</taxon>
        <taxon>Magnoliopsida</taxon>
        <taxon>eudicotyledons</taxon>
        <taxon>Gunneridae</taxon>
        <taxon>Pentapetalae</taxon>
        <taxon>Caryophyllales</taxon>
        <taxon>Cactineae</taxon>
        <taxon>Cactaceae</taxon>
        <taxon>Cactoideae</taxon>
        <taxon>Echinocereeae</taxon>
        <taxon>Carnegiea</taxon>
    </lineage>
</organism>
<dbReference type="OrthoDB" id="205623at2759"/>
<dbReference type="AlphaFoldDB" id="A0A9Q1KYF8"/>
<dbReference type="PANTHER" id="PTHR11783">
    <property type="entry name" value="SULFOTRANSFERASE SULT"/>
    <property type="match status" value="1"/>
</dbReference>
<dbReference type="Proteomes" id="UP001153076">
    <property type="component" value="Unassembled WGS sequence"/>
</dbReference>
<evidence type="ECO:0000256" key="2">
    <source>
        <dbReference type="ARBA" id="ARBA00022679"/>
    </source>
</evidence>
<accession>A0A9Q1KYF8</accession>
<evidence type="ECO:0000256" key="1">
    <source>
        <dbReference type="ARBA" id="ARBA00005771"/>
    </source>
</evidence>
<dbReference type="InterPro" id="IPR000863">
    <property type="entry name" value="Sulfotransferase_dom"/>
</dbReference>
<gene>
    <name evidence="4" type="ORF">Cgig2_013945</name>
</gene>